<gene>
    <name evidence="10" type="ORF">OCBIM_22024960mg</name>
</gene>
<evidence type="ECO:0000256" key="4">
    <source>
        <dbReference type="ARBA" id="ARBA00022692"/>
    </source>
</evidence>
<feature type="transmembrane region" description="Helical" evidence="8">
    <location>
        <begin position="204"/>
        <end position="227"/>
    </location>
</feature>
<dbReference type="SUPFAM" id="SSF103473">
    <property type="entry name" value="MFS general substrate transporter"/>
    <property type="match status" value="1"/>
</dbReference>
<evidence type="ECO:0000256" key="8">
    <source>
        <dbReference type="RuleBase" id="RU362056"/>
    </source>
</evidence>
<dbReference type="PANTHER" id="PTHR11388:SF157">
    <property type="entry name" value="SOLUTE CARRIER ORGANIC ANION TRANSPORTER FAMILY MEMBER 2A1-LIKE"/>
    <property type="match status" value="1"/>
</dbReference>
<feature type="transmembrane region" description="Helical" evidence="8">
    <location>
        <begin position="69"/>
        <end position="90"/>
    </location>
</feature>
<comment type="subcellular location">
    <subcellularLocation>
        <location evidence="1 8">Cell membrane</location>
        <topology evidence="1 8">Multi-pass membrane protein</topology>
    </subcellularLocation>
</comment>
<proteinExistence type="inferred from homology"/>
<evidence type="ECO:0000256" key="3">
    <source>
        <dbReference type="ARBA" id="ARBA00022475"/>
    </source>
</evidence>
<name>A0A0L8H0E0_OCTBM</name>
<feature type="transmembrane region" description="Helical" evidence="8">
    <location>
        <begin position="97"/>
        <end position="118"/>
    </location>
</feature>
<comment type="similarity">
    <text evidence="2 8">Belongs to the organo anion transporter (TC 2.A.60) family.</text>
</comment>
<feature type="domain" description="Kazal-like" evidence="9">
    <location>
        <begin position="424"/>
        <end position="476"/>
    </location>
</feature>
<organism evidence="10">
    <name type="scientific">Octopus bimaculoides</name>
    <name type="common">California two-spotted octopus</name>
    <dbReference type="NCBI Taxonomy" id="37653"/>
    <lineage>
        <taxon>Eukaryota</taxon>
        <taxon>Metazoa</taxon>
        <taxon>Spiralia</taxon>
        <taxon>Lophotrochozoa</taxon>
        <taxon>Mollusca</taxon>
        <taxon>Cephalopoda</taxon>
        <taxon>Coleoidea</taxon>
        <taxon>Octopodiformes</taxon>
        <taxon>Octopoda</taxon>
        <taxon>Incirrata</taxon>
        <taxon>Octopodidae</taxon>
        <taxon>Octopus</taxon>
    </lineage>
</organism>
<dbReference type="Gene3D" id="3.30.60.30">
    <property type="match status" value="1"/>
</dbReference>
<feature type="transmembrane region" description="Helical" evidence="8">
    <location>
        <begin position="166"/>
        <end position="183"/>
    </location>
</feature>
<dbReference type="OrthoDB" id="6149675at2759"/>
<dbReference type="InterPro" id="IPR036058">
    <property type="entry name" value="Kazal_dom_sf"/>
</dbReference>
<evidence type="ECO:0000313" key="10">
    <source>
        <dbReference type="EMBL" id="KOF82657.1"/>
    </source>
</evidence>
<dbReference type="OMA" id="TAIAGEC"/>
<keyword evidence="3" id="KW-1003">Cell membrane</keyword>
<feature type="transmembrane region" description="Helical" evidence="8">
    <location>
        <begin position="585"/>
        <end position="607"/>
    </location>
</feature>
<evidence type="ECO:0000259" key="9">
    <source>
        <dbReference type="PROSITE" id="PS51465"/>
    </source>
</evidence>
<dbReference type="GO" id="GO:0016323">
    <property type="term" value="C:basolateral plasma membrane"/>
    <property type="evidence" value="ECO:0007669"/>
    <property type="project" value="TreeGrafter"/>
</dbReference>
<evidence type="ECO:0000256" key="1">
    <source>
        <dbReference type="ARBA" id="ARBA00004651"/>
    </source>
</evidence>
<feature type="transmembrane region" description="Helical" evidence="8">
    <location>
        <begin position="373"/>
        <end position="390"/>
    </location>
</feature>
<dbReference type="InterPro" id="IPR036259">
    <property type="entry name" value="MFS_trans_sf"/>
</dbReference>
<dbReference type="KEGG" id="obi:106873616"/>
<dbReference type="SUPFAM" id="SSF100895">
    <property type="entry name" value="Kazal-type serine protease inhibitors"/>
    <property type="match status" value="1"/>
</dbReference>
<keyword evidence="8" id="KW-0406">Ion transport</keyword>
<dbReference type="NCBIfam" id="TIGR00805">
    <property type="entry name" value="oat"/>
    <property type="match status" value="1"/>
</dbReference>
<reference evidence="10" key="1">
    <citation type="submission" date="2015-07" db="EMBL/GenBank/DDBJ databases">
        <title>MeaNS - Measles Nucleotide Surveillance Program.</title>
        <authorList>
            <person name="Tran T."/>
            <person name="Druce J."/>
        </authorList>
    </citation>
    <scope>NUCLEOTIDE SEQUENCE</scope>
    <source>
        <strain evidence="10">UCB-OBI-ISO-001</strain>
        <tissue evidence="10">Gonad</tissue>
    </source>
</reference>
<feature type="transmembrane region" description="Helical" evidence="8">
    <location>
        <begin position="247"/>
        <end position="271"/>
    </location>
</feature>
<evidence type="ECO:0000256" key="7">
    <source>
        <dbReference type="ARBA" id="ARBA00023157"/>
    </source>
</evidence>
<sequence>MTESNPADDNQFQVEIISPQPENKCFNLKSFAVIVGFANLLIFSVNSYLGSQITTIEKRFNLASSDSGLLMSGNDIGFLVTSLFLTYLLKDTHRPKLLGISGVLSGLACMICSLPHFVTPKSNAETTSNISAIIVEKELSYCESSMNANETCAQNEVDETTYSKNIAFGLILMSTFFIGVCKSPRTALTTAYIDDNTESVYTNAYISIVTAIGVIGPVLAFIIGGMFSRIYVTLEPTNITPLNPEWIGAWWLGFVVFGVVSVLFSFILCIFPDKKKEIIKKQTRKLSVKDLLLTFGRFFQNPMLIIIALETGINSFNSSGGIAFLPKYFEHEFRWPTWKANIIFGSTLIVMASVGFLFGGTITSFFKMGPKACLKFSVFALFFRLCLYWFCLIDFCPDLETRSNTLLKRSTSLNLTNGFDNTSIDPNAYCLDCECSEDQYEPVCGEDGQMFRSPCYAGCRVKNIKTLTFSDCACVGGNRTAKSGLCPVKCEKDFLVPVILSIVAISSTISLASNTIVVVRSVKESDKTMAISFFSFISSIIGWLPAPPAFGYVVDSSCKTWSKLACEQKGACKEYDMDTFRYRFFLLQCGLSSLAFLLKFVAAVIGLKSKRYFTEEKSEINSAN</sequence>
<comment type="caution">
    <text evidence="8">Lacks conserved residue(s) required for the propagation of feature annotation.</text>
</comment>
<feature type="transmembrane region" description="Helical" evidence="8">
    <location>
        <begin position="31"/>
        <end position="49"/>
    </location>
</feature>
<dbReference type="PANTHER" id="PTHR11388">
    <property type="entry name" value="ORGANIC ANION TRANSPORTER"/>
    <property type="match status" value="1"/>
</dbReference>
<feature type="transmembrane region" description="Helical" evidence="8">
    <location>
        <begin position="529"/>
        <end position="546"/>
    </location>
</feature>
<feature type="transmembrane region" description="Helical" evidence="8">
    <location>
        <begin position="342"/>
        <end position="366"/>
    </location>
</feature>
<dbReference type="PROSITE" id="PS51465">
    <property type="entry name" value="KAZAL_2"/>
    <property type="match status" value="1"/>
</dbReference>
<dbReference type="GO" id="GO:0015347">
    <property type="term" value="F:sodium-independent organic anion transmembrane transporter activity"/>
    <property type="evidence" value="ECO:0007669"/>
    <property type="project" value="TreeGrafter"/>
</dbReference>
<accession>A0A0L8H0E0</accession>
<dbReference type="GO" id="GO:0043252">
    <property type="term" value="P:sodium-independent organic anion transport"/>
    <property type="evidence" value="ECO:0007669"/>
    <property type="project" value="TreeGrafter"/>
</dbReference>
<keyword evidence="5 8" id="KW-1133">Transmembrane helix</keyword>
<dbReference type="EMBL" id="KQ419666">
    <property type="protein sequence ID" value="KOF82657.1"/>
    <property type="molecule type" value="Genomic_DNA"/>
</dbReference>
<dbReference type="InterPro" id="IPR002350">
    <property type="entry name" value="Kazal_dom"/>
</dbReference>
<protein>
    <recommendedName>
        <fullName evidence="8">Solute carrier organic anion transporter family member</fullName>
    </recommendedName>
</protein>
<dbReference type="Gene3D" id="1.20.1250.20">
    <property type="entry name" value="MFS general substrate transporter like domains"/>
    <property type="match status" value="1"/>
</dbReference>
<dbReference type="AlphaFoldDB" id="A0A0L8H0E0"/>
<keyword evidence="7" id="KW-1015">Disulfide bond</keyword>
<dbReference type="InterPro" id="IPR004156">
    <property type="entry name" value="OATP"/>
</dbReference>
<keyword evidence="6 8" id="KW-0472">Membrane</keyword>
<dbReference type="Pfam" id="PF07648">
    <property type="entry name" value="Kazal_2"/>
    <property type="match status" value="1"/>
</dbReference>
<evidence type="ECO:0000256" key="2">
    <source>
        <dbReference type="ARBA" id="ARBA00009657"/>
    </source>
</evidence>
<keyword evidence="4 8" id="KW-0812">Transmembrane</keyword>
<evidence type="ECO:0000256" key="6">
    <source>
        <dbReference type="ARBA" id="ARBA00023136"/>
    </source>
</evidence>
<dbReference type="Pfam" id="PF03137">
    <property type="entry name" value="OATP"/>
    <property type="match status" value="1"/>
</dbReference>
<keyword evidence="8" id="KW-0813">Transport</keyword>
<evidence type="ECO:0000256" key="5">
    <source>
        <dbReference type="ARBA" id="ARBA00022989"/>
    </source>
</evidence>
<dbReference type="GO" id="GO:0006811">
    <property type="term" value="P:monoatomic ion transport"/>
    <property type="evidence" value="ECO:0007669"/>
    <property type="project" value="UniProtKB-KW"/>
</dbReference>
<feature type="transmembrane region" description="Helical" evidence="8">
    <location>
        <begin position="494"/>
        <end position="517"/>
    </location>
</feature>
<dbReference type="CDD" id="cd17336">
    <property type="entry name" value="MFS_SLCO_OATP"/>
    <property type="match status" value="1"/>
</dbReference>